<accession>A0ABN2EWJ0</accession>
<dbReference type="EMBL" id="BAAANE010000001">
    <property type="protein sequence ID" value="GAA1617771.1"/>
    <property type="molecule type" value="Genomic_DNA"/>
</dbReference>
<dbReference type="Proteomes" id="UP001501319">
    <property type="component" value="Unassembled WGS sequence"/>
</dbReference>
<evidence type="ECO:0000313" key="1">
    <source>
        <dbReference type="EMBL" id="GAA1617771.1"/>
    </source>
</evidence>
<proteinExistence type="predicted"/>
<protein>
    <submittedName>
        <fullName evidence="1">Uncharacterized protein</fullName>
    </submittedName>
</protein>
<sequence length="100" mass="10828">MKALARLGVGAAALVVISQSQNWVWVIDSRSKVVRQGGIIDNPSYLKPGTYTSGSAGHQLARLTRLHPGLEGDVRHHLGLCRQQHQGHRGPLTRSSRGTT</sequence>
<reference evidence="1 2" key="1">
    <citation type="journal article" date="2019" name="Int. J. Syst. Evol. Microbiol.">
        <title>The Global Catalogue of Microorganisms (GCM) 10K type strain sequencing project: providing services to taxonomists for standard genome sequencing and annotation.</title>
        <authorList>
            <consortium name="The Broad Institute Genomics Platform"/>
            <consortium name="The Broad Institute Genome Sequencing Center for Infectious Disease"/>
            <person name="Wu L."/>
            <person name="Ma J."/>
        </authorList>
    </citation>
    <scope>NUCLEOTIDE SEQUENCE [LARGE SCALE GENOMIC DNA]</scope>
    <source>
        <strain evidence="1 2">JCM 14306</strain>
    </source>
</reference>
<keyword evidence="2" id="KW-1185">Reference proteome</keyword>
<gene>
    <name evidence="1" type="ORF">GCM10009744_00400</name>
</gene>
<evidence type="ECO:0000313" key="2">
    <source>
        <dbReference type="Proteomes" id="UP001501319"/>
    </source>
</evidence>
<name>A0ABN2EWJ0_9ACTN</name>
<comment type="caution">
    <text evidence="1">The sequence shown here is derived from an EMBL/GenBank/DDBJ whole genome shotgun (WGS) entry which is preliminary data.</text>
</comment>
<organism evidence="1 2">
    <name type="scientific">Kribbella alba</name>
    <dbReference type="NCBI Taxonomy" id="190197"/>
    <lineage>
        <taxon>Bacteria</taxon>
        <taxon>Bacillati</taxon>
        <taxon>Actinomycetota</taxon>
        <taxon>Actinomycetes</taxon>
        <taxon>Propionibacteriales</taxon>
        <taxon>Kribbellaceae</taxon>
        <taxon>Kribbella</taxon>
    </lineage>
</organism>